<evidence type="ECO:0000256" key="1">
    <source>
        <dbReference type="SAM" id="Phobius"/>
    </source>
</evidence>
<evidence type="ECO:0000313" key="2">
    <source>
        <dbReference type="EMBL" id="CAH1201381.1"/>
    </source>
</evidence>
<gene>
    <name evidence="2" type="ORF">PAECIP111893_01594</name>
</gene>
<dbReference type="RefSeq" id="WP_236339936.1">
    <property type="nucleotide sequence ID" value="NZ_CAKMMF010000007.1"/>
</dbReference>
<keyword evidence="1" id="KW-0472">Membrane</keyword>
<evidence type="ECO:0000313" key="3">
    <source>
        <dbReference type="Proteomes" id="UP000838686"/>
    </source>
</evidence>
<keyword evidence="1" id="KW-0812">Transmembrane</keyword>
<accession>A0ABN8G6B5</accession>
<feature type="transmembrane region" description="Helical" evidence="1">
    <location>
        <begin position="133"/>
        <end position="154"/>
    </location>
</feature>
<keyword evidence="3" id="KW-1185">Reference proteome</keyword>
<organism evidence="2 3">
    <name type="scientific">Paenibacillus plantiphilus</name>
    <dbReference type="NCBI Taxonomy" id="2905650"/>
    <lineage>
        <taxon>Bacteria</taxon>
        <taxon>Bacillati</taxon>
        <taxon>Bacillota</taxon>
        <taxon>Bacilli</taxon>
        <taxon>Bacillales</taxon>
        <taxon>Paenibacillaceae</taxon>
        <taxon>Paenibacillus</taxon>
    </lineage>
</organism>
<sequence>MLGIAQKEYEYEVDRKKTLETRAGIFLAFIGVLFTLISRSIDTSMFSSFQGNHFVLYATIYGLFLLIPILLLLVSLYCFVHVIITKKYTRLELKDFNDTRAKLTEEESAVRNMKAYVKVVSTNTEKNDTKTKYFNTGVLCTAVAAVLIILLYIITFAI</sequence>
<comment type="caution">
    <text evidence="2">The sequence shown here is derived from an EMBL/GenBank/DDBJ whole genome shotgun (WGS) entry which is preliminary data.</text>
</comment>
<name>A0ABN8G6B5_9BACL</name>
<reference evidence="2" key="1">
    <citation type="submission" date="2022-01" db="EMBL/GenBank/DDBJ databases">
        <authorList>
            <person name="Criscuolo A."/>
        </authorList>
    </citation>
    <scope>NUCLEOTIDE SEQUENCE</scope>
    <source>
        <strain evidence="2">CIP111893</strain>
    </source>
</reference>
<proteinExistence type="predicted"/>
<dbReference type="EMBL" id="CAKMMF010000007">
    <property type="protein sequence ID" value="CAH1201381.1"/>
    <property type="molecule type" value="Genomic_DNA"/>
</dbReference>
<keyword evidence="1" id="KW-1133">Transmembrane helix</keyword>
<protein>
    <recommendedName>
        <fullName evidence="4">DUF3899 domain-containing protein</fullName>
    </recommendedName>
</protein>
<feature type="transmembrane region" description="Helical" evidence="1">
    <location>
        <begin position="61"/>
        <end position="84"/>
    </location>
</feature>
<feature type="transmembrane region" description="Helical" evidence="1">
    <location>
        <begin position="21"/>
        <end position="41"/>
    </location>
</feature>
<evidence type="ECO:0008006" key="4">
    <source>
        <dbReference type="Google" id="ProtNLM"/>
    </source>
</evidence>
<dbReference type="Proteomes" id="UP000838686">
    <property type="component" value="Unassembled WGS sequence"/>
</dbReference>